<dbReference type="PANTHER" id="PTHR20958:SF6">
    <property type="entry name" value="GLYCINE N-ACYLTRANSFERASE-LIKE PROTEIN"/>
    <property type="match status" value="1"/>
</dbReference>
<evidence type="ECO:0000313" key="1">
    <source>
        <dbReference type="EMBL" id="KAG4426792.1"/>
    </source>
</evidence>
<evidence type="ECO:0008006" key="3">
    <source>
        <dbReference type="Google" id="ProtNLM"/>
    </source>
</evidence>
<accession>A0A8H7WL77</accession>
<dbReference type="Proteomes" id="UP000664132">
    <property type="component" value="Unassembled WGS sequence"/>
</dbReference>
<keyword evidence="2" id="KW-1185">Reference proteome</keyword>
<organism evidence="1 2">
    <name type="scientific">Cadophora malorum</name>
    <dbReference type="NCBI Taxonomy" id="108018"/>
    <lineage>
        <taxon>Eukaryota</taxon>
        <taxon>Fungi</taxon>
        <taxon>Dikarya</taxon>
        <taxon>Ascomycota</taxon>
        <taxon>Pezizomycotina</taxon>
        <taxon>Leotiomycetes</taxon>
        <taxon>Helotiales</taxon>
        <taxon>Ploettnerulaceae</taxon>
        <taxon>Cadophora</taxon>
    </lineage>
</organism>
<dbReference type="InterPro" id="IPR053225">
    <property type="entry name" value="Acyl-CoA_N-acyltransferase"/>
</dbReference>
<dbReference type="EMBL" id="JAFJYH010000001">
    <property type="protein sequence ID" value="KAG4426792.1"/>
    <property type="molecule type" value="Genomic_DNA"/>
</dbReference>
<name>A0A8H7WL77_9HELO</name>
<dbReference type="PANTHER" id="PTHR20958">
    <property type="entry name" value="GLYCINE N-ACYLTRANSFERASE-LIKE PROTEIN"/>
    <property type="match status" value="1"/>
</dbReference>
<reference evidence="1" key="1">
    <citation type="submission" date="2021-02" db="EMBL/GenBank/DDBJ databases">
        <title>Genome sequence Cadophora malorum strain M34.</title>
        <authorList>
            <person name="Stefanovic E."/>
            <person name="Vu D."/>
            <person name="Scully C."/>
            <person name="Dijksterhuis J."/>
            <person name="Roader J."/>
            <person name="Houbraken J."/>
        </authorList>
    </citation>
    <scope>NUCLEOTIDE SEQUENCE</scope>
    <source>
        <strain evidence="1">M34</strain>
    </source>
</reference>
<gene>
    <name evidence="1" type="ORF">IFR04_000223</name>
</gene>
<dbReference type="Gene3D" id="3.40.630.30">
    <property type="match status" value="1"/>
</dbReference>
<sequence length="290" mass="32534">MVSLEESPDGISQSTFIALSDHLPHSIALFRRLQFMNIKGGKTTNSHVFTLFESPEIFTVAYLDFSRGTETEMWLYSSTERLPGSEIETRCQEQVLEILKRVKDIESPYVEANGPRATPGIVLIGSLHEKILRFLEDQQRVKQATGPHFKFIFKAADLPPEIVLRSEDLVYSEIRKSDIPLVLSRTEIPRKERTMVLLPSMAVTVNKEPIAWGFLGPDASLTSLHVEENYRGQSLAKAIARKLFVGKTSAYGPESIYHADVGTSNLQSQGVCKSLGGKADFCVYWAWIKL</sequence>
<comment type="caution">
    <text evidence="1">The sequence shown here is derived from an EMBL/GenBank/DDBJ whole genome shotgun (WGS) entry which is preliminary data.</text>
</comment>
<dbReference type="AlphaFoldDB" id="A0A8H7WL77"/>
<evidence type="ECO:0000313" key="2">
    <source>
        <dbReference type="Proteomes" id="UP000664132"/>
    </source>
</evidence>
<dbReference type="SUPFAM" id="SSF55729">
    <property type="entry name" value="Acyl-CoA N-acyltransferases (Nat)"/>
    <property type="match status" value="2"/>
</dbReference>
<proteinExistence type="predicted"/>
<dbReference type="OrthoDB" id="61870at2759"/>
<dbReference type="InterPro" id="IPR016181">
    <property type="entry name" value="Acyl_CoA_acyltransferase"/>
</dbReference>
<protein>
    <recommendedName>
        <fullName evidence="3">FR47-like domain-containing protein</fullName>
    </recommendedName>
</protein>